<dbReference type="PROSITE" id="PS51420">
    <property type="entry name" value="RHO"/>
    <property type="match status" value="1"/>
</dbReference>
<dbReference type="SUPFAM" id="SSF54001">
    <property type="entry name" value="Cysteine proteinases"/>
    <property type="match status" value="1"/>
</dbReference>
<keyword evidence="4" id="KW-0472">Membrane</keyword>
<dbReference type="PROSITE" id="PS51421">
    <property type="entry name" value="RAS"/>
    <property type="match status" value="1"/>
</dbReference>
<keyword evidence="3" id="KW-0342">GTP-binding</keyword>
<sequence length="1232" mass="142112">MEMNITLPSFSSDESEGEAEVKPNIVQQKRPRSILNRCNEAILKRQISILQENPFTESYATIIGRQENFTLIIEIIEMASCSCVPVDATWLTKRFNELTTESDQLEDLDFCRKYILKYAQAAEYEAQLKLNNDKLISRQLLNIRLKVDEKDNSNSLRQRGLPPPRKRSRRIVESSEKRVQSDDEFDPYLKRTEEIEDIFAKQPSPVPEPAPEVTVIDSNDDDEDIQPLSNVSQAIAIPIASIDGIKQKPKPKGPTRRQQIIQRISGDTYDTVPPNYVFETRGRIRHRIKQPKIKHPKPTAVKSRIRLEPIQKPRNIREDTFACLEETLSSSASDVEDSELEDTSPSSSNQSSIQICSSSSSSIQFIKIKKSTSLRSTLRSKNGIRVEKSVHYTEDTVFPNVFQATSPAFLKHKTVTLTGQTKRVFTKTHRILSSRENAPVVASGSSTLYKKVPSSDFPIKISRRDNPLIKKAQEIAELKETIRKEFMELLTKFFSFKYRVSRLFIVDSIMEPLDEDVFKNMSIFSMGYPRMPEWFMYALDRWWQDVFILLGMDLNIYYADPEAKQEEVVINFLKSLHAWFDDKMKKVQSDLRFNLERNDQTVEVIKNVEDLQGNPLQVSQYPLRLAHVPYFVVITVPEIGDWEVFFQGLNDRLRQFVSENKRTFTLLDWANILKKMKPDDVSTVEKRTAVLIREMHLEHEYYFLLYTIIALAKMAKKQYDLLFKLLLIGDSGVGKTCILYRFSDDAFNTTFISTIGIDFKIKTIELRGKKIKLQIWDTAGQERFHTITTSYYRGAMGIMMVYDITNTRSFDNISKWLRHIDEHASEDVVKMLLGNKCDMSDRRVVSKERGEKIASDHGINFMETSAKANINVDKAFHELAEAILCKMPERNSATGDQLRVRPMHQFNSGGSSKTSCFGKMSDNDSSEEADGPLKILKAQQNKERKEMRAKITALKHAIPKNNVKKKKEVMQQVEQMENELKKRHDEQLLGLEKTSEDVKIKENEEKHEETNQNSAVDSVTSFFKEIKLSKSQQKKENKRKEQEAKRLEASQKDQESAVYSKSYKENEAIKQLLKLRNLKLKDIPPDGDCLYRAISHQYFILKGIKHTAEDLRIMAAKFIKKNKKEFLGYLINSEGNLVDEESFDDYYYKVKHMCSKGGDWGGEPEIRALSENLNVCIQVLNADGTINKFGDDDDLESLLLTYHRHAYSLGEHYNSTEPSTVSEFDEFELNKF</sequence>
<keyword evidence="6" id="KW-0636">Prenylation</keyword>
<dbReference type="GO" id="GO:0005525">
    <property type="term" value="F:GTP binding"/>
    <property type="evidence" value="ECO:0007669"/>
    <property type="project" value="UniProtKB-KW"/>
</dbReference>
<dbReference type="CDD" id="cd01867">
    <property type="entry name" value="Rab8_Rab10_Rab13_like"/>
    <property type="match status" value="1"/>
</dbReference>
<keyword evidence="5" id="KW-0449">Lipoprotein</keyword>
<dbReference type="SMART" id="SM00174">
    <property type="entry name" value="RHO"/>
    <property type="match status" value="1"/>
</dbReference>
<dbReference type="PROSITE" id="PS51419">
    <property type="entry name" value="RAB"/>
    <property type="match status" value="1"/>
</dbReference>
<dbReference type="NCBIfam" id="TIGR00231">
    <property type="entry name" value="small_GTP"/>
    <property type="match status" value="1"/>
</dbReference>
<evidence type="ECO:0000313" key="11">
    <source>
        <dbReference type="WBParaSite" id="scf7180000423245.g10504"/>
    </source>
</evidence>
<comment type="similarity">
    <text evidence="1">Belongs to the small GTPase superfamily. Rab family.</text>
</comment>
<keyword evidence="10" id="KW-1185">Reference proteome</keyword>
<feature type="region of interest" description="Disordered" evidence="8">
    <location>
        <begin position="1"/>
        <end position="23"/>
    </location>
</feature>
<feature type="region of interest" description="Disordered" evidence="8">
    <location>
        <begin position="329"/>
        <end position="355"/>
    </location>
</feature>
<evidence type="ECO:0000256" key="5">
    <source>
        <dbReference type="ARBA" id="ARBA00023288"/>
    </source>
</evidence>
<feature type="compositionally biased region" description="Low complexity" evidence="8">
    <location>
        <begin position="344"/>
        <end position="355"/>
    </location>
</feature>
<dbReference type="AlphaFoldDB" id="A0A915P7K9"/>
<dbReference type="InterPro" id="IPR005225">
    <property type="entry name" value="Small_GTP-bd"/>
</dbReference>
<dbReference type="SMART" id="SM00173">
    <property type="entry name" value="RAS"/>
    <property type="match status" value="1"/>
</dbReference>
<dbReference type="SMART" id="SM00177">
    <property type="entry name" value="ARF"/>
    <property type="match status" value="1"/>
</dbReference>
<dbReference type="PRINTS" id="PR00449">
    <property type="entry name" value="RASTRNSFRMNG"/>
</dbReference>
<dbReference type="GO" id="GO:0012505">
    <property type="term" value="C:endomembrane system"/>
    <property type="evidence" value="ECO:0007669"/>
    <property type="project" value="UniProtKB-SubCell"/>
</dbReference>
<evidence type="ECO:0000256" key="2">
    <source>
        <dbReference type="ARBA" id="ARBA00022741"/>
    </source>
</evidence>
<feature type="region of interest" description="Disordered" evidence="8">
    <location>
        <begin position="152"/>
        <end position="187"/>
    </location>
</feature>
<dbReference type="InterPro" id="IPR003323">
    <property type="entry name" value="OTU_dom"/>
</dbReference>
<organism evidence="10 11">
    <name type="scientific">Meloidogyne floridensis</name>
    <dbReference type="NCBI Taxonomy" id="298350"/>
    <lineage>
        <taxon>Eukaryota</taxon>
        <taxon>Metazoa</taxon>
        <taxon>Ecdysozoa</taxon>
        <taxon>Nematoda</taxon>
        <taxon>Chromadorea</taxon>
        <taxon>Rhabditida</taxon>
        <taxon>Tylenchina</taxon>
        <taxon>Tylenchomorpha</taxon>
        <taxon>Tylenchoidea</taxon>
        <taxon>Meloidogynidae</taxon>
        <taxon>Meloidogyninae</taxon>
        <taxon>Meloidogyne</taxon>
    </lineage>
</organism>
<evidence type="ECO:0000256" key="6">
    <source>
        <dbReference type="ARBA" id="ARBA00023289"/>
    </source>
</evidence>
<comment type="subcellular location">
    <subcellularLocation>
        <location evidence="7">Endomembrane system</location>
        <topology evidence="7">Lipid-anchor</topology>
    </subcellularLocation>
</comment>
<feature type="region of interest" description="Disordered" evidence="8">
    <location>
        <begin position="1030"/>
        <end position="1060"/>
    </location>
</feature>
<dbReference type="Pfam" id="PF02338">
    <property type="entry name" value="OTU"/>
    <property type="match status" value="1"/>
</dbReference>
<feature type="compositionally biased region" description="Polar residues" evidence="8">
    <location>
        <begin position="905"/>
        <end position="915"/>
    </location>
</feature>
<evidence type="ECO:0000256" key="3">
    <source>
        <dbReference type="ARBA" id="ARBA00023134"/>
    </source>
</evidence>
<dbReference type="GO" id="GO:0003924">
    <property type="term" value="F:GTPase activity"/>
    <property type="evidence" value="ECO:0007669"/>
    <property type="project" value="InterPro"/>
</dbReference>
<keyword evidence="2" id="KW-0547">Nucleotide-binding</keyword>
<dbReference type="InterPro" id="IPR027417">
    <property type="entry name" value="P-loop_NTPase"/>
</dbReference>
<feature type="compositionally biased region" description="Basic and acidic residues" evidence="8">
    <location>
        <begin position="1030"/>
        <end position="1055"/>
    </location>
</feature>
<protein>
    <submittedName>
        <fullName evidence="11">OTU domain-containing protein</fullName>
    </submittedName>
</protein>
<dbReference type="Proteomes" id="UP000887560">
    <property type="component" value="Unplaced"/>
</dbReference>
<proteinExistence type="inferred from homology"/>
<dbReference type="WBParaSite" id="scf7180000423245.g10504">
    <property type="protein sequence ID" value="scf7180000423245.g10504"/>
    <property type="gene ID" value="scf7180000423245.g10504"/>
</dbReference>
<dbReference type="PANTHER" id="PTHR47980">
    <property type="entry name" value="LD44762P"/>
    <property type="match status" value="1"/>
</dbReference>
<dbReference type="Pfam" id="PF00071">
    <property type="entry name" value="Ras"/>
    <property type="match status" value="1"/>
</dbReference>
<dbReference type="PROSITE" id="PS50802">
    <property type="entry name" value="OTU"/>
    <property type="match status" value="1"/>
</dbReference>
<feature type="region of interest" description="Disordered" evidence="8">
    <location>
        <begin position="905"/>
        <end position="929"/>
    </location>
</feature>
<feature type="domain" description="OTU" evidence="9">
    <location>
        <begin position="1078"/>
        <end position="1219"/>
    </location>
</feature>
<evidence type="ECO:0000259" key="9">
    <source>
        <dbReference type="PROSITE" id="PS50802"/>
    </source>
</evidence>
<dbReference type="FunFam" id="3.40.50.300:FF:000202">
    <property type="entry name" value="ras-related protein Rab-8A"/>
    <property type="match status" value="1"/>
</dbReference>
<reference evidence="11" key="1">
    <citation type="submission" date="2022-11" db="UniProtKB">
        <authorList>
            <consortium name="WormBaseParasite"/>
        </authorList>
    </citation>
    <scope>IDENTIFICATION</scope>
</reference>
<dbReference type="Gene3D" id="3.40.50.300">
    <property type="entry name" value="P-loop containing nucleotide triphosphate hydrolases"/>
    <property type="match status" value="1"/>
</dbReference>
<dbReference type="InterPro" id="IPR001806">
    <property type="entry name" value="Small_GTPase"/>
</dbReference>
<evidence type="ECO:0000313" key="10">
    <source>
        <dbReference type="Proteomes" id="UP000887560"/>
    </source>
</evidence>
<feature type="region of interest" description="Disordered" evidence="8">
    <location>
        <begin position="977"/>
        <end position="1016"/>
    </location>
</feature>
<evidence type="ECO:0000256" key="4">
    <source>
        <dbReference type="ARBA" id="ARBA00023136"/>
    </source>
</evidence>
<dbReference type="InterPro" id="IPR050305">
    <property type="entry name" value="Small_GTPase_Rab"/>
</dbReference>
<feature type="compositionally biased region" description="Basic and acidic residues" evidence="8">
    <location>
        <begin position="170"/>
        <end position="187"/>
    </location>
</feature>
<dbReference type="GO" id="GO:0005737">
    <property type="term" value="C:cytoplasm"/>
    <property type="evidence" value="ECO:0007669"/>
    <property type="project" value="UniProtKB-ARBA"/>
</dbReference>
<evidence type="ECO:0000256" key="7">
    <source>
        <dbReference type="ARBA" id="ARBA00037868"/>
    </source>
</evidence>
<accession>A0A915P7K9</accession>
<dbReference type="Gene3D" id="3.90.70.80">
    <property type="match status" value="1"/>
</dbReference>
<evidence type="ECO:0000256" key="1">
    <source>
        <dbReference type="ARBA" id="ARBA00006270"/>
    </source>
</evidence>
<evidence type="ECO:0000256" key="8">
    <source>
        <dbReference type="SAM" id="MobiDB-lite"/>
    </source>
</evidence>
<dbReference type="SUPFAM" id="SSF52540">
    <property type="entry name" value="P-loop containing nucleoside triphosphate hydrolases"/>
    <property type="match status" value="1"/>
</dbReference>
<feature type="compositionally biased region" description="Basic and acidic residues" evidence="8">
    <location>
        <begin position="978"/>
        <end position="1010"/>
    </location>
</feature>
<dbReference type="SMART" id="SM00175">
    <property type="entry name" value="RAB"/>
    <property type="match status" value="1"/>
</dbReference>
<dbReference type="SMART" id="SM00176">
    <property type="entry name" value="RAN"/>
    <property type="match status" value="1"/>
</dbReference>
<feature type="compositionally biased region" description="Polar residues" evidence="8">
    <location>
        <begin position="1"/>
        <end position="12"/>
    </location>
</feature>
<name>A0A915P7K9_9BILA</name>
<dbReference type="InterPro" id="IPR038765">
    <property type="entry name" value="Papain-like_cys_pep_sf"/>
</dbReference>